<evidence type="ECO:0000313" key="3">
    <source>
        <dbReference type="Proteomes" id="UP001152607"/>
    </source>
</evidence>
<protein>
    <recommendedName>
        <fullName evidence="4">Secreted protein</fullName>
    </recommendedName>
</protein>
<gene>
    <name evidence="2" type="ORF">PDIGIT_LOCUS1036</name>
</gene>
<feature type="chain" id="PRO_5040867312" description="Secreted protein" evidence="1">
    <location>
        <begin position="25"/>
        <end position="83"/>
    </location>
</feature>
<keyword evidence="1" id="KW-0732">Signal</keyword>
<dbReference type="Proteomes" id="UP001152607">
    <property type="component" value="Unassembled WGS sequence"/>
</dbReference>
<reference evidence="2" key="1">
    <citation type="submission" date="2023-01" db="EMBL/GenBank/DDBJ databases">
        <authorList>
            <person name="Van Ghelder C."/>
            <person name="Rancurel C."/>
        </authorList>
    </citation>
    <scope>NUCLEOTIDE SEQUENCE</scope>
    <source>
        <strain evidence="2">CNCM I-4278</strain>
    </source>
</reference>
<organism evidence="2 3">
    <name type="scientific">Periconia digitata</name>
    <dbReference type="NCBI Taxonomy" id="1303443"/>
    <lineage>
        <taxon>Eukaryota</taxon>
        <taxon>Fungi</taxon>
        <taxon>Dikarya</taxon>
        <taxon>Ascomycota</taxon>
        <taxon>Pezizomycotina</taxon>
        <taxon>Dothideomycetes</taxon>
        <taxon>Pleosporomycetidae</taxon>
        <taxon>Pleosporales</taxon>
        <taxon>Massarineae</taxon>
        <taxon>Periconiaceae</taxon>
        <taxon>Periconia</taxon>
    </lineage>
</organism>
<keyword evidence="3" id="KW-1185">Reference proteome</keyword>
<name>A0A9W4U253_9PLEO</name>
<sequence>MSHFGNYLLLYSLIAVDISLCVGAARLPLYISQLPPTSSSPVGYLGEGRLNNLTSRFCLNIAEKKFNKTHQTLPLTISTEKQP</sequence>
<dbReference type="AlphaFoldDB" id="A0A9W4U253"/>
<evidence type="ECO:0000313" key="2">
    <source>
        <dbReference type="EMBL" id="CAI6252722.1"/>
    </source>
</evidence>
<comment type="caution">
    <text evidence="2">The sequence shown here is derived from an EMBL/GenBank/DDBJ whole genome shotgun (WGS) entry which is preliminary data.</text>
</comment>
<dbReference type="EMBL" id="CAOQHR010000001">
    <property type="protein sequence ID" value="CAI6252722.1"/>
    <property type="molecule type" value="Genomic_DNA"/>
</dbReference>
<evidence type="ECO:0000256" key="1">
    <source>
        <dbReference type="SAM" id="SignalP"/>
    </source>
</evidence>
<proteinExistence type="predicted"/>
<accession>A0A9W4U253</accession>
<feature type="signal peptide" evidence="1">
    <location>
        <begin position="1"/>
        <end position="24"/>
    </location>
</feature>
<evidence type="ECO:0008006" key="4">
    <source>
        <dbReference type="Google" id="ProtNLM"/>
    </source>
</evidence>